<dbReference type="InterPro" id="IPR036318">
    <property type="entry name" value="FAD-bd_PCMH-like_sf"/>
</dbReference>
<dbReference type="OrthoDB" id="2151789at2759"/>
<feature type="domain" description="FAD-binding PCMH-type" evidence="6">
    <location>
        <begin position="85"/>
        <end position="267"/>
    </location>
</feature>
<dbReference type="GO" id="GO:0016491">
    <property type="term" value="F:oxidoreductase activity"/>
    <property type="evidence" value="ECO:0007669"/>
    <property type="project" value="UniProtKB-KW"/>
</dbReference>
<keyword evidence="5" id="KW-0732">Signal</keyword>
<evidence type="ECO:0000256" key="1">
    <source>
        <dbReference type="ARBA" id="ARBA00005466"/>
    </source>
</evidence>
<comment type="caution">
    <text evidence="7">The sequence shown here is derived from an EMBL/GenBank/DDBJ whole genome shotgun (WGS) entry which is preliminary data.</text>
</comment>
<keyword evidence="4" id="KW-0560">Oxidoreductase</keyword>
<dbReference type="PANTHER" id="PTHR42973">
    <property type="entry name" value="BINDING OXIDOREDUCTASE, PUTATIVE (AFU_ORTHOLOGUE AFUA_1G17690)-RELATED"/>
    <property type="match status" value="1"/>
</dbReference>
<proteinExistence type="inferred from homology"/>
<accession>A0A8H4J6K0</accession>
<evidence type="ECO:0000313" key="7">
    <source>
        <dbReference type="EMBL" id="KAF4314121.1"/>
    </source>
</evidence>
<comment type="similarity">
    <text evidence="1">Belongs to the oxygen-dependent FAD-linked oxidoreductase family.</text>
</comment>
<dbReference type="EMBL" id="WWBZ02000001">
    <property type="protein sequence ID" value="KAF4314121.1"/>
    <property type="molecule type" value="Genomic_DNA"/>
</dbReference>
<evidence type="ECO:0000259" key="6">
    <source>
        <dbReference type="PROSITE" id="PS51387"/>
    </source>
</evidence>
<dbReference type="Proteomes" id="UP000572817">
    <property type="component" value="Unassembled WGS sequence"/>
</dbReference>
<evidence type="ECO:0000256" key="5">
    <source>
        <dbReference type="SAM" id="SignalP"/>
    </source>
</evidence>
<dbReference type="InterPro" id="IPR012951">
    <property type="entry name" value="BBE"/>
</dbReference>
<organism evidence="7 8">
    <name type="scientific">Botryosphaeria dothidea</name>
    <dbReference type="NCBI Taxonomy" id="55169"/>
    <lineage>
        <taxon>Eukaryota</taxon>
        <taxon>Fungi</taxon>
        <taxon>Dikarya</taxon>
        <taxon>Ascomycota</taxon>
        <taxon>Pezizomycotina</taxon>
        <taxon>Dothideomycetes</taxon>
        <taxon>Dothideomycetes incertae sedis</taxon>
        <taxon>Botryosphaeriales</taxon>
        <taxon>Botryosphaeriaceae</taxon>
        <taxon>Botryosphaeria</taxon>
    </lineage>
</organism>
<feature type="signal peptide" evidence="5">
    <location>
        <begin position="1"/>
        <end position="20"/>
    </location>
</feature>
<dbReference type="InterPro" id="IPR050416">
    <property type="entry name" value="FAD-linked_Oxidoreductase"/>
</dbReference>
<reference evidence="7" key="1">
    <citation type="submission" date="2020-04" db="EMBL/GenBank/DDBJ databases">
        <title>Genome Assembly and Annotation of Botryosphaeria dothidea sdau 11-99, a Latent Pathogen of Apple Fruit Ring Rot in China.</title>
        <authorList>
            <person name="Yu C."/>
            <person name="Diao Y."/>
            <person name="Lu Q."/>
            <person name="Zhao J."/>
            <person name="Cui S."/>
            <person name="Peng C."/>
            <person name="He B."/>
            <person name="Liu H."/>
        </authorList>
    </citation>
    <scope>NUCLEOTIDE SEQUENCE [LARGE SCALE GENOMIC DNA]</scope>
    <source>
        <strain evidence="7">Sdau11-99</strain>
    </source>
</reference>
<dbReference type="InterPro" id="IPR016169">
    <property type="entry name" value="FAD-bd_PCMH_sub2"/>
</dbReference>
<dbReference type="PANTHER" id="PTHR42973:SF54">
    <property type="entry name" value="FAD-BINDING PCMH-TYPE DOMAIN-CONTAINING PROTEIN"/>
    <property type="match status" value="1"/>
</dbReference>
<evidence type="ECO:0000313" key="8">
    <source>
        <dbReference type="Proteomes" id="UP000572817"/>
    </source>
</evidence>
<keyword evidence="8" id="KW-1185">Reference proteome</keyword>
<dbReference type="Gene3D" id="3.30.465.10">
    <property type="match status" value="1"/>
</dbReference>
<sequence>MQSLAIFGSLLLGLLPAANAATVWQQRNYTHSVPEPPVTTFASTNFTTKDDALSALASALGNATIARSGDLKYGSTIARVWTKQRKAYPDAIVYPETPEQVSILMQFYSNVHPLWEDGFAIMGGGHADFGGAQSPSVIIDLQKIGSTEIVTNPPKNSTEYAVLKIGGGSEAGDVYDTLDGTGWAFLGPRAASIGVGGFLLGGGIAFQTNRYGVANDNLVGIEVVLINGTIVYANPYNEYSDLFWTATGGGWLGYGVVTHFYIQAYPDPGSVYVGTIAWGEDKADEVFNATAAWWESNTDPDAFPALLYYLKDPTNINALVPVKDREYTLQLNALYFGGDQAKFNETFGQFYENADQIVFQTYSLKTLQQYLLTNYPYGYNRLFYGKSHTNSTPEFYQNTFAIYKETVNGMLERGEDPGHTLWVDEYIFPGWNGVGPDTDTATSWPHATSGHITLTSGEWSNDSTTQWLYDQDQNKMMSYLRDFQNELDEPAIYDYPNYIAPYSKAEEVWGAENFKKLVEIKEKYDPECLFNRGRVPATKACVAKGLANTQLE</sequence>
<dbReference type="SUPFAM" id="SSF56176">
    <property type="entry name" value="FAD-binding/transporter-associated domain-like"/>
    <property type="match status" value="1"/>
</dbReference>
<gene>
    <name evidence="7" type="ORF">GTA08_BOTSDO00181</name>
</gene>
<dbReference type="InterPro" id="IPR016166">
    <property type="entry name" value="FAD-bd_PCMH"/>
</dbReference>
<evidence type="ECO:0000256" key="3">
    <source>
        <dbReference type="ARBA" id="ARBA00022827"/>
    </source>
</evidence>
<evidence type="ECO:0000256" key="4">
    <source>
        <dbReference type="ARBA" id="ARBA00023002"/>
    </source>
</evidence>
<feature type="chain" id="PRO_5034194099" evidence="5">
    <location>
        <begin position="21"/>
        <end position="552"/>
    </location>
</feature>
<dbReference type="GO" id="GO:0071949">
    <property type="term" value="F:FAD binding"/>
    <property type="evidence" value="ECO:0007669"/>
    <property type="project" value="InterPro"/>
</dbReference>
<dbReference type="Pfam" id="PF08031">
    <property type="entry name" value="BBE"/>
    <property type="match status" value="1"/>
</dbReference>
<dbReference type="PROSITE" id="PS51387">
    <property type="entry name" value="FAD_PCMH"/>
    <property type="match status" value="1"/>
</dbReference>
<dbReference type="Gene3D" id="3.40.462.20">
    <property type="match status" value="1"/>
</dbReference>
<keyword evidence="2" id="KW-0285">Flavoprotein</keyword>
<protein>
    <submittedName>
        <fullName evidence="7">FAD binding domain protein</fullName>
    </submittedName>
</protein>
<dbReference type="InterPro" id="IPR006094">
    <property type="entry name" value="Oxid_FAD_bind_N"/>
</dbReference>
<dbReference type="AlphaFoldDB" id="A0A8H4J6K0"/>
<evidence type="ECO:0000256" key="2">
    <source>
        <dbReference type="ARBA" id="ARBA00022630"/>
    </source>
</evidence>
<keyword evidence="3" id="KW-0274">FAD</keyword>
<dbReference type="Pfam" id="PF01565">
    <property type="entry name" value="FAD_binding_4"/>
    <property type="match status" value="1"/>
</dbReference>
<name>A0A8H4J6K0_9PEZI</name>